<evidence type="ECO:0000313" key="2">
    <source>
        <dbReference type="EMBL" id="KAI0496491.1"/>
    </source>
</evidence>
<comment type="caution">
    <text evidence="2">The sequence shown here is derived from an EMBL/GenBank/DDBJ whole genome shotgun (WGS) entry which is preliminary data.</text>
</comment>
<dbReference type="Pfam" id="PF03372">
    <property type="entry name" value="Exo_endo_phos"/>
    <property type="match status" value="1"/>
</dbReference>
<proteinExistence type="predicted"/>
<protein>
    <recommendedName>
        <fullName evidence="1">Endonuclease/exonuclease/phosphatase domain-containing protein</fullName>
    </recommendedName>
</protein>
<dbReference type="SMR" id="A0A8T3AKJ2"/>
<dbReference type="EMBL" id="JAGYWB010000016">
    <property type="protein sequence ID" value="KAI0496491.1"/>
    <property type="molecule type" value="Genomic_DNA"/>
</dbReference>
<dbReference type="GO" id="GO:0003824">
    <property type="term" value="F:catalytic activity"/>
    <property type="evidence" value="ECO:0007669"/>
    <property type="project" value="InterPro"/>
</dbReference>
<dbReference type="Gene3D" id="3.60.10.10">
    <property type="entry name" value="Endonuclease/exonuclease/phosphatase"/>
    <property type="match status" value="1"/>
</dbReference>
<dbReference type="PANTHER" id="PTHR33710">
    <property type="entry name" value="BNAC02G09200D PROTEIN"/>
    <property type="match status" value="1"/>
</dbReference>
<feature type="domain" description="Endonuclease/exonuclease/phosphatase" evidence="1">
    <location>
        <begin position="7"/>
        <end position="227"/>
    </location>
</feature>
<dbReference type="AlphaFoldDB" id="A0A8T3AKJ2"/>
<reference evidence="2" key="1">
    <citation type="journal article" date="2022" name="Front. Genet.">
        <title>Chromosome-Scale Assembly of the Dendrobium nobile Genome Provides Insights Into the Molecular Mechanism of the Biosynthesis of the Medicinal Active Ingredient of Dendrobium.</title>
        <authorList>
            <person name="Xu Q."/>
            <person name="Niu S.-C."/>
            <person name="Li K.-L."/>
            <person name="Zheng P.-J."/>
            <person name="Zhang X.-J."/>
            <person name="Jia Y."/>
            <person name="Liu Y."/>
            <person name="Niu Y.-X."/>
            <person name="Yu L.-H."/>
            <person name="Chen D.-F."/>
            <person name="Zhang G.-Q."/>
        </authorList>
    </citation>
    <scope>NUCLEOTIDE SEQUENCE</scope>
    <source>
        <tissue evidence="2">Leaf</tissue>
    </source>
</reference>
<dbReference type="Proteomes" id="UP000829196">
    <property type="component" value="Unassembled WGS sequence"/>
</dbReference>
<dbReference type="SUPFAM" id="SSF56219">
    <property type="entry name" value="DNase I-like"/>
    <property type="match status" value="1"/>
</dbReference>
<keyword evidence="3" id="KW-1185">Reference proteome</keyword>
<dbReference type="OrthoDB" id="786811at2759"/>
<dbReference type="InterPro" id="IPR036691">
    <property type="entry name" value="Endo/exonu/phosph_ase_sf"/>
</dbReference>
<accession>A0A8T3AKJ2</accession>
<sequence>MNSLVFWNCRRAKKVEAALYLKEVIKDHKVFFVGLMETKLNSLENYQIMKFLGNNWESFLVPSEGLSGGLMVLWRKDLASFSMVEVSTQMIVGKLEVFKKGIWKVATVYGSINAINKKLLWDSLEKHCLEDLPTVIGGDFNCVLCQDEKRGGKKIFLSQGAKDLKNFMINNDLHEVGAMGPKYTWCNNKSLGARILEKLDRCLINSTALNSIHIALVKHLSRIASDHCPVLLEIFKPMLVYSKEIWYEEVWATYHGAESIVQKSWYKYARNDPTSSLNVNSKEL</sequence>
<organism evidence="2 3">
    <name type="scientific">Dendrobium nobile</name>
    <name type="common">Orchid</name>
    <dbReference type="NCBI Taxonomy" id="94219"/>
    <lineage>
        <taxon>Eukaryota</taxon>
        <taxon>Viridiplantae</taxon>
        <taxon>Streptophyta</taxon>
        <taxon>Embryophyta</taxon>
        <taxon>Tracheophyta</taxon>
        <taxon>Spermatophyta</taxon>
        <taxon>Magnoliopsida</taxon>
        <taxon>Liliopsida</taxon>
        <taxon>Asparagales</taxon>
        <taxon>Orchidaceae</taxon>
        <taxon>Epidendroideae</taxon>
        <taxon>Malaxideae</taxon>
        <taxon>Dendrobiinae</taxon>
        <taxon>Dendrobium</taxon>
    </lineage>
</organism>
<dbReference type="InterPro" id="IPR005135">
    <property type="entry name" value="Endo/exonuclease/phosphatase"/>
</dbReference>
<gene>
    <name evidence="2" type="ORF">KFK09_022808</name>
</gene>
<evidence type="ECO:0000259" key="1">
    <source>
        <dbReference type="Pfam" id="PF03372"/>
    </source>
</evidence>
<evidence type="ECO:0000313" key="3">
    <source>
        <dbReference type="Proteomes" id="UP000829196"/>
    </source>
</evidence>
<name>A0A8T3AKJ2_DENNO</name>
<dbReference type="PANTHER" id="PTHR33710:SF71">
    <property type="entry name" value="ENDONUCLEASE_EXONUCLEASE_PHOSPHATASE DOMAIN-CONTAINING PROTEIN"/>
    <property type="match status" value="1"/>
</dbReference>